<name>A0A5J9VZB8_9POAL</name>
<evidence type="ECO:0000256" key="1">
    <source>
        <dbReference type="SAM" id="MobiDB-lite"/>
    </source>
</evidence>
<protein>
    <submittedName>
        <fullName evidence="2">Uncharacterized protein</fullName>
    </submittedName>
</protein>
<feature type="compositionally biased region" description="Pro residues" evidence="1">
    <location>
        <begin position="20"/>
        <end position="37"/>
    </location>
</feature>
<reference evidence="2 3" key="1">
    <citation type="journal article" date="2019" name="Sci. Rep.">
        <title>A high-quality genome of Eragrostis curvula grass provides insights into Poaceae evolution and supports new strategies to enhance forage quality.</title>
        <authorList>
            <person name="Carballo J."/>
            <person name="Santos B.A.C.M."/>
            <person name="Zappacosta D."/>
            <person name="Garbus I."/>
            <person name="Selva J.P."/>
            <person name="Gallo C.A."/>
            <person name="Diaz A."/>
            <person name="Albertini E."/>
            <person name="Caccamo M."/>
            <person name="Echenique V."/>
        </authorList>
    </citation>
    <scope>NUCLEOTIDE SEQUENCE [LARGE SCALE GENOMIC DNA]</scope>
    <source>
        <strain evidence="3">cv. Victoria</strain>
        <tissue evidence="2">Leaf</tissue>
    </source>
</reference>
<dbReference type="EMBL" id="RWGY01000007">
    <property type="protein sequence ID" value="TVU40664.1"/>
    <property type="molecule type" value="Genomic_DNA"/>
</dbReference>
<evidence type="ECO:0000313" key="3">
    <source>
        <dbReference type="Proteomes" id="UP000324897"/>
    </source>
</evidence>
<proteinExistence type="predicted"/>
<evidence type="ECO:0000313" key="2">
    <source>
        <dbReference type="EMBL" id="TVU40664.1"/>
    </source>
</evidence>
<sequence length="153" mass="16779">LPCPRLASPCPCLAAALNPVSPPPRRVTSTSPPPPSPSRRRAWSSTPSACGRRHLPVDAASTVAVPSPRLVLDAACSWTPPARGRHHLPMDAASPWSFQWQESRKWFALTNMAVVIFRSSYLSITVDIHDVMTVHNWFDMMFVTMGSSSCLLC</sequence>
<gene>
    <name evidence="2" type="ORF">EJB05_14133</name>
</gene>
<keyword evidence="3" id="KW-1185">Reference proteome</keyword>
<dbReference type="Proteomes" id="UP000324897">
    <property type="component" value="Chromosome 4"/>
</dbReference>
<dbReference type="AlphaFoldDB" id="A0A5J9VZB8"/>
<comment type="caution">
    <text evidence="2">The sequence shown here is derived from an EMBL/GenBank/DDBJ whole genome shotgun (WGS) entry which is preliminary data.</text>
</comment>
<feature type="non-terminal residue" evidence="2">
    <location>
        <position position="1"/>
    </location>
</feature>
<feature type="region of interest" description="Disordered" evidence="1">
    <location>
        <begin position="18"/>
        <end position="50"/>
    </location>
</feature>
<organism evidence="2 3">
    <name type="scientific">Eragrostis curvula</name>
    <name type="common">weeping love grass</name>
    <dbReference type="NCBI Taxonomy" id="38414"/>
    <lineage>
        <taxon>Eukaryota</taxon>
        <taxon>Viridiplantae</taxon>
        <taxon>Streptophyta</taxon>
        <taxon>Embryophyta</taxon>
        <taxon>Tracheophyta</taxon>
        <taxon>Spermatophyta</taxon>
        <taxon>Magnoliopsida</taxon>
        <taxon>Liliopsida</taxon>
        <taxon>Poales</taxon>
        <taxon>Poaceae</taxon>
        <taxon>PACMAD clade</taxon>
        <taxon>Chloridoideae</taxon>
        <taxon>Eragrostideae</taxon>
        <taxon>Eragrostidinae</taxon>
        <taxon>Eragrostis</taxon>
    </lineage>
</organism>
<accession>A0A5J9VZB8</accession>